<evidence type="ECO:0000313" key="5">
    <source>
        <dbReference type="EMBL" id="KAK1405751.1"/>
    </source>
</evidence>
<evidence type="ECO:0000256" key="1">
    <source>
        <dbReference type="ARBA" id="ARBA00005711"/>
    </source>
</evidence>
<organism evidence="5 6">
    <name type="scientific">Heracleum sosnowskyi</name>
    <dbReference type="NCBI Taxonomy" id="360622"/>
    <lineage>
        <taxon>Eukaryota</taxon>
        <taxon>Viridiplantae</taxon>
        <taxon>Streptophyta</taxon>
        <taxon>Embryophyta</taxon>
        <taxon>Tracheophyta</taxon>
        <taxon>Spermatophyta</taxon>
        <taxon>Magnoliopsida</taxon>
        <taxon>eudicotyledons</taxon>
        <taxon>Gunneridae</taxon>
        <taxon>Pentapetalae</taxon>
        <taxon>asterids</taxon>
        <taxon>campanulids</taxon>
        <taxon>Apiales</taxon>
        <taxon>Apiaceae</taxon>
        <taxon>Apioideae</taxon>
        <taxon>apioid superclade</taxon>
        <taxon>Tordylieae</taxon>
        <taxon>Tordyliinae</taxon>
        <taxon>Heracleum</taxon>
    </lineage>
</organism>
<dbReference type="InterPro" id="IPR005516">
    <property type="entry name" value="Remorin_C"/>
</dbReference>
<feature type="region of interest" description="Disordered" evidence="3">
    <location>
        <begin position="253"/>
        <end position="280"/>
    </location>
</feature>
<feature type="compositionally biased region" description="Low complexity" evidence="3">
    <location>
        <begin position="391"/>
        <end position="405"/>
    </location>
</feature>
<reference evidence="5" key="2">
    <citation type="submission" date="2023-05" db="EMBL/GenBank/DDBJ databases">
        <authorList>
            <person name="Schelkunov M.I."/>
        </authorList>
    </citation>
    <scope>NUCLEOTIDE SEQUENCE</scope>
    <source>
        <strain evidence="5">Hsosn_3</strain>
        <tissue evidence="5">Leaf</tissue>
    </source>
</reference>
<keyword evidence="2" id="KW-0175">Coiled coil</keyword>
<proteinExistence type="inferred from homology"/>
<feature type="compositionally biased region" description="Basic and acidic residues" evidence="3">
    <location>
        <begin position="375"/>
        <end position="386"/>
    </location>
</feature>
<feature type="compositionally biased region" description="Low complexity" evidence="3">
    <location>
        <begin position="253"/>
        <end position="266"/>
    </location>
</feature>
<keyword evidence="6" id="KW-1185">Reference proteome</keyword>
<dbReference type="PANTHER" id="PTHR31471">
    <property type="entry name" value="OS02G0116800 PROTEIN"/>
    <property type="match status" value="1"/>
</dbReference>
<feature type="compositionally biased region" description="Polar residues" evidence="3">
    <location>
        <begin position="406"/>
        <end position="424"/>
    </location>
</feature>
<feature type="coiled-coil region" evidence="2">
    <location>
        <begin position="501"/>
        <end position="543"/>
    </location>
</feature>
<comment type="caution">
    <text evidence="5">The sequence shown here is derived from an EMBL/GenBank/DDBJ whole genome shotgun (WGS) entry which is preliminary data.</text>
</comment>
<evidence type="ECO:0000313" key="6">
    <source>
        <dbReference type="Proteomes" id="UP001237642"/>
    </source>
</evidence>
<feature type="compositionally biased region" description="Polar residues" evidence="3">
    <location>
        <begin position="7"/>
        <end position="18"/>
    </location>
</feature>
<feature type="region of interest" description="Disordered" evidence="3">
    <location>
        <begin position="1"/>
        <end position="21"/>
    </location>
</feature>
<reference evidence="5" key="1">
    <citation type="submission" date="2023-02" db="EMBL/GenBank/DDBJ databases">
        <title>Genome of toxic invasive species Heracleum sosnowskyi carries increased number of genes despite the absence of recent whole-genome duplications.</title>
        <authorList>
            <person name="Schelkunov M."/>
            <person name="Shtratnikova V."/>
            <person name="Makarenko M."/>
            <person name="Klepikova A."/>
            <person name="Omelchenko D."/>
            <person name="Novikova G."/>
            <person name="Obukhova E."/>
            <person name="Bogdanov V."/>
            <person name="Penin A."/>
            <person name="Logacheva M."/>
        </authorList>
    </citation>
    <scope>NUCLEOTIDE SEQUENCE</scope>
    <source>
        <strain evidence="5">Hsosn_3</strain>
        <tissue evidence="5">Leaf</tissue>
    </source>
</reference>
<evidence type="ECO:0000259" key="4">
    <source>
        <dbReference type="Pfam" id="PF03763"/>
    </source>
</evidence>
<sequence length="580" mass="64531">MPELGFQDQSQLPSSGLSGTRDVSPDSVIFTAESNFSLFSSASCSVERCSFASDVHDHDSLLSDTYQHLAVHECGESSSSGPDLDPNKSTVYKNSLVCRKVEKAKVLKEDSKVETDDENQALDSARSSFSRALKDCQVRRYRSEALLKKPDRRRPASLDLNNTLTNVTSSSPRFGVLKKSSVLTRRTSTFLSPGTPNYSHTSSGMQKGWSSERVALPTSGSRRNVNNALLPFNNGRTLPSKWEDAERWIFSPVSGDSSSRPSFPQPQRRPKAKSGPLGPPGTAYYSMYSPAVHMFDGGIVENFMAASPFTAGVIAANSFSVRRDTGYGGNGNFYERMEPCIERSASVHGCSETLCQSSFPSSHDRKLDIVEDEGKDISRAVSRRDMATQMSPERSPRSSPNERNSFASSTNSVLPTVGWQNSHSSKQEVRDVQVDERVTMTRWCKKNKSRTTGKGSGNCDDWKRKALEIRSTNWEVSETANSISNIKREEARITAWENLQKAKAEAAIRKLEMKLEKKRSSSMDKIMKRLKSAQKKAREMRRSDVVNQAHQVATTSHKLLFFRRTRQISSLSGCFTCHAF</sequence>
<dbReference type="Pfam" id="PF03763">
    <property type="entry name" value="Remorin_C"/>
    <property type="match status" value="1"/>
</dbReference>
<protein>
    <submittedName>
        <fullName evidence="5">Remorin, C-terminal protein</fullName>
    </submittedName>
</protein>
<evidence type="ECO:0000256" key="2">
    <source>
        <dbReference type="SAM" id="Coils"/>
    </source>
</evidence>
<feature type="region of interest" description="Disordered" evidence="3">
    <location>
        <begin position="373"/>
        <end position="433"/>
    </location>
</feature>
<gene>
    <name evidence="5" type="ORF">POM88_005356</name>
</gene>
<accession>A0AAD8NF23</accession>
<dbReference type="Proteomes" id="UP001237642">
    <property type="component" value="Unassembled WGS sequence"/>
</dbReference>
<dbReference type="AlphaFoldDB" id="A0AAD8NF23"/>
<dbReference type="PANTHER" id="PTHR31471:SF13">
    <property type="entry name" value="REMORIN FAMILY PROTEIN"/>
    <property type="match status" value="1"/>
</dbReference>
<feature type="domain" description="Remorin C-terminal" evidence="4">
    <location>
        <begin position="468"/>
        <end position="569"/>
    </location>
</feature>
<comment type="similarity">
    <text evidence="1">Belongs to the remorin family.</text>
</comment>
<evidence type="ECO:0000256" key="3">
    <source>
        <dbReference type="SAM" id="MobiDB-lite"/>
    </source>
</evidence>
<dbReference type="EMBL" id="JAUIZM010000001">
    <property type="protein sequence ID" value="KAK1405751.1"/>
    <property type="molecule type" value="Genomic_DNA"/>
</dbReference>
<name>A0AAD8NF23_9APIA</name>